<dbReference type="PANTHER" id="PTHR34379:SF3">
    <property type="entry name" value="PROTEIN, PUTATIVE-RELATED"/>
    <property type="match status" value="1"/>
</dbReference>
<feature type="compositionally biased region" description="Polar residues" evidence="1">
    <location>
        <begin position="99"/>
        <end position="112"/>
    </location>
</feature>
<dbReference type="Proteomes" id="UP001165190">
    <property type="component" value="Unassembled WGS sequence"/>
</dbReference>
<protein>
    <submittedName>
        <fullName evidence="3">Uncharacterized protein</fullName>
    </submittedName>
</protein>
<evidence type="ECO:0000256" key="2">
    <source>
        <dbReference type="SAM" id="Phobius"/>
    </source>
</evidence>
<gene>
    <name evidence="3" type="ORF">HRI_004969800</name>
</gene>
<dbReference type="AlphaFoldDB" id="A0A9W7JEC0"/>
<feature type="compositionally biased region" description="Polar residues" evidence="1">
    <location>
        <begin position="68"/>
        <end position="80"/>
    </location>
</feature>
<reference evidence="3" key="1">
    <citation type="submission" date="2023-05" db="EMBL/GenBank/DDBJ databases">
        <title>Genome and transcriptome analyses reveal genes involved in the formation of fine ridges on petal epidermal cells in Hibiscus trionum.</title>
        <authorList>
            <person name="Koshimizu S."/>
            <person name="Masuda S."/>
            <person name="Ishii T."/>
            <person name="Shirasu K."/>
            <person name="Hoshino A."/>
            <person name="Arita M."/>
        </authorList>
    </citation>
    <scope>NUCLEOTIDE SEQUENCE</scope>
    <source>
        <strain evidence="3">Hamamatsu line</strain>
    </source>
</reference>
<sequence>MSSMAEPHKKTHRKPPKTSRFLGCFGFFGNKNPPEKPIKTGGRNKKRSPSFSMLCFTARKSRTKTVPLDNSDNKTVSSGESHAPSKLIKKKSDRKIPWRQNSKADQQQSASPTEGPEPNIFLGNSKSSDPTRTGSTLSGSPTVKSKQNPNPKTHPKLSHTVSLPVLNSGKRAGNPRIHDRVNLKEHKRKDNRVVQKLDPVMGLFVITVTLVIMLFWGRLCAILCTSAWFYFRPRTVINDNDTKNITDSSDSDLNSEEYKKRIVLEGLLERNYKVTL</sequence>
<evidence type="ECO:0000313" key="4">
    <source>
        <dbReference type="Proteomes" id="UP001165190"/>
    </source>
</evidence>
<evidence type="ECO:0000313" key="3">
    <source>
        <dbReference type="EMBL" id="GMJ13006.1"/>
    </source>
</evidence>
<dbReference type="InterPro" id="IPR040411">
    <property type="entry name" value="At5g23160-like"/>
</dbReference>
<feature type="compositionally biased region" description="Polar residues" evidence="1">
    <location>
        <begin position="122"/>
        <end position="151"/>
    </location>
</feature>
<keyword evidence="2" id="KW-1133">Transmembrane helix</keyword>
<dbReference type="PANTHER" id="PTHR34379">
    <property type="entry name" value="OS07G0553800 PROTEIN"/>
    <property type="match status" value="1"/>
</dbReference>
<proteinExistence type="predicted"/>
<feature type="transmembrane region" description="Helical" evidence="2">
    <location>
        <begin position="197"/>
        <end position="216"/>
    </location>
</feature>
<dbReference type="OrthoDB" id="1886721at2759"/>
<name>A0A9W7JEC0_HIBTR</name>
<comment type="caution">
    <text evidence="3">The sequence shown here is derived from an EMBL/GenBank/DDBJ whole genome shotgun (WGS) entry which is preliminary data.</text>
</comment>
<keyword evidence="2" id="KW-0812">Transmembrane</keyword>
<keyword evidence="4" id="KW-1185">Reference proteome</keyword>
<evidence type="ECO:0000256" key="1">
    <source>
        <dbReference type="SAM" id="MobiDB-lite"/>
    </source>
</evidence>
<feature type="region of interest" description="Disordered" evidence="1">
    <location>
        <begin position="1"/>
        <end position="176"/>
    </location>
</feature>
<accession>A0A9W7JEC0</accession>
<dbReference type="EMBL" id="BSYR01000065">
    <property type="protein sequence ID" value="GMJ13006.1"/>
    <property type="molecule type" value="Genomic_DNA"/>
</dbReference>
<organism evidence="3 4">
    <name type="scientific">Hibiscus trionum</name>
    <name type="common">Flower of an hour</name>
    <dbReference type="NCBI Taxonomy" id="183268"/>
    <lineage>
        <taxon>Eukaryota</taxon>
        <taxon>Viridiplantae</taxon>
        <taxon>Streptophyta</taxon>
        <taxon>Embryophyta</taxon>
        <taxon>Tracheophyta</taxon>
        <taxon>Spermatophyta</taxon>
        <taxon>Magnoliopsida</taxon>
        <taxon>eudicotyledons</taxon>
        <taxon>Gunneridae</taxon>
        <taxon>Pentapetalae</taxon>
        <taxon>rosids</taxon>
        <taxon>malvids</taxon>
        <taxon>Malvales</taxon>
        <taxon>Malvaceae</taxon>
        <taxon>Malvoideae</taxon>
        <taxon>Hibiscus</taxon>
    </lineage>
</organism>
<keyword evidence="2" id="KW-0472">Membrane</keyword>